<feature type="domain" description="GOLD" evidence="12">
    <location>
        <begin position="377"/>
        <end position="491"/>
    </location>
</feature>
<keyword evidence="9" id="KW-0131">Cell cycle</keyword>
<keyword evidence="4" id="KW-0813">Transport</keyword>
<dbReference type="Gene3D" id="3.40.525.10">
    <property type="entry name" value="CRAL-TRIO lipid binding domain"/>
    <property type="match status" value="1"/>
</dbReference>
<evidence type="ECO:0000256" key="3">
    <source>
        <dbReference type="ARBA" id="ARBA00007155"/>
    </source>
</evidence>
<dbReference type="OMA" id="FINAPFW"/>
<dbReference type="Pfam" id="PF00650">
    <property type="entry name" value="CRAL_TRIO"/>
    <property type="match status" value="1"/>
</dbReference>
<sequence>MTAESKSDETQLVDVSTVVLSEEPVIAVGDSCSAKEEKVEDELPEKPKAVKEDVLMDSKPTEEEEGEEKEASSVEKELYPSLGSVLVQKSCSFREESNFLSDLKDNEKRALLELRVMLEEAILENKLLESAKEGDDMEVKGAVVDVTLWGVPLLPSRCVESTNVILLKFLRARDFKVDDAFNMLRTTIRWRKEHSIDTVVDEEDLGGGEVEATAYMGGTDRDGHPVCYNVFGLFQEDGLYQKIFGSEEKVDKFLRWRFQLIEKEIQKMNFNPGSVTSIVQVIDLKNAPGIFKKELRNAMKKAVGVLQDNYPEFVAKTIFINVPLWYCAVNTLLSPFLTKRTKSKFIFSRSANVTETLLRYIPAESIPRRYGGLRHPNECEGEFAAVKGGGGGVSEVIVKAGCTESIEIPVITVGMNVVWDLTVLGWDVNYKEEFVPDDDGSYTVIIQKGRKMAAHEEPIRNSFKNNEPGKIVLAVENNGFKKKKIFFRYKNNI</sequence>
<dbReference type="PANTHER" id="PTHR45932">
    <property type="entry name" value="PATELLIN-1"/>
    <property type="match status" value="1"/>
</dbReference>
<dbReference type="InterPro" id="IPR044834">
    <property type="entry name" value="PATL"/>
</dbReference>
<dbReference type="EMBL" id="LFYR01000192">
    <property type="protein sequence ID" value="KMZ75262.1"/>
    <property type="molecule type" value="Genomic_DNA"/>
</dbReference>
<dbReference type="PROSITE" id="PS50866">
    <property type="entry name" value="GOLD"/>
    <property type="match status" value="1"/>
</dbReference>
<dbReference type="SMART" id="SM01100">
    <property type="entry name" value="CRAL_TRIO_N"/>
    <property type="match status" value="1"/>
</dbReference>
<protein>
    <submittedName>
        <fullName evidence="13">Phosphatidylinositol transfer protein SFH5</fullName>
    </submittedName>
</protein>
<dbReference type="Gene3D" id="2.60.120.680">
    <property type="entry name" value="GOLD domain"/>
    <property type="match status" value="1"/>
</dbReference>
<keyword evidence="7" id="KW-0446">Lipid-binding</keyword>
<reference evidence="14" key="1">
    <citation type="journal article" date="2016" name="Nature">
        <title>The genome of the seagrass Zostera marina reveals angiosperm adaptation to the sea.</title>
        <authorList>
            <person name="Olsen J.L."/>
            <person name="Rouze P."/>
            <person name="Verhelst B."/>
            <person name="Lin Y.-C."/>
            <person name="Bayer T."/>
            <person name="Collen J."/>
            <person name="Dattolo E."/>
            <person name="De Paoli E."/>
            <person name="Dittami S."/>
            <person name="Maumus F."/>
            <person name="Michel G."/>
            <person name="Kersting A."/>
            <person name="Lauritano C."/>
            <person name="Lohaus R."/>
            <person name="Toepel M."/>
            <person name="Tonon T."/>
            <person name="Vanneste K."/>
            <person name="Amirebrahimi M."/>
            <person name="Brakel J."/>
            <person name="Bostroem C."/>
            <person name="Chovatia M."/>
            <person name="Grimwood J."/>
            <person name="Jenkins J.W."/>
            <person name="Jueterbock A."/>
            <person name="Mraz A."/>
            <person name="Stam W.T."/>
            <person name="Tice H."/>
            <person name="Bornberg-Bauer E."/>
            <person name="Green P.J."/>
            <person name="Pearson G.A."/>
            <person name="Procaccini G."/>
            <person name="Duarte C.M."/>
            <person name="Schmutz J."/>
            <person name="Reusch T.B.H."/>
            <person name="Van de Peer Y."/>
        </authorList>
    </citation>
    <scope>NUCLEOTIDE SEQUENCE [LARGE SCALE GENOMIC DNA]</scope>
    <source>
        <strain evidence="14">cv. Finnish</strain>
    </source>
</reference>
<dbReference type="AlphaFoldDB" id="A0A0K9Q430"/>
<dbReference type="SMART" id="SM00516">
    <property type="entry name" value="SEC14"/>
    <property type="match status" value="1"/>
</dbReference>
<evidence type="ECO:0000259" key="11">
    <source>
        <dbReference type="PROSITE" id="PS50191"/>
    </source>
</evidence>
<feature type="domain" description="CRAL-TRIO" evidence="11">
    <location>
        <begin position="203"/>
        <end position="378"/>
    </location>
</feature>
<dbReference type="InterPro" id="IPR036273">
    <property type="entry name" value="CRAL/TRIO_N_dom_sf"/>
</dbReference>
<keyword evidence="5" id="KW-0963">Cytoplasm</keyword>
<dbReference type="Pfam" id="PF03765">
    <property type="entry name" value="CRAL_TRIO_N"/>
    <property type="match status" value="1"/>
</dbReference>
<dbReference type="Proteomes" id="UP000036987">
    <property type="component" value="Unassembled WGS sequence"/>
</dbReference>
<dbReference type="Pfam" id="PF25099">
    <property type="entry name" value="GOLD_PATL1_C"/>
    <property type="match status" value="1"/>
</dbReference>
<dbReference type="InterPro" id="IPR001251">
    <property type="entry name" value="CRAL-TRIO_dom"/>
</dbReference>
<dbReference type="OrthoDB" id="75724at2759"/>
<dbReference type="SUPFAM" id="SSF52087">
    <property type="entry name" value="CRAL/TRIO domain"/>
    <property type="match status" value="1"/>
</dbReference>
<feature type="compositionally biased region" description="Basic and acidic residues" evidence="10">
    <location>
        <begin position="44"/>
        <end position="61"/>
    </location>
</feature>
<evidence type="ECO:0000256" key="2">
    <source>
        <dbReference type="ARBA" id="ARBA00004496"/>
    </source>
</evidence>
<feature type="region of interest" description="Disordered" evidence="10">
    <location>
        <begin position="31"/>
        <end position="74"/>
    </location>
</feature>
<evidence type="ECO:0000256" key="4">
    <source>
        <dbReference type="ARBA" id="ARBA00022448"/>
    </source>
</evidence>
<dbReference type="InterPro" id="IPR009038">
    <property type="entry name" value="GOLD_dom"/>
</dbReference>
<keyword evidence="8" id="KW-0472">Membrane</keyword>
<evidence type="ECO:0000259" key="12">
    <source>
        <dbReference type="PROSITE" id="PS50866"/>
    </source>
</evidence>
<dbReference type="InterPro" id="IPR056794">
    <property type="entry name" value="PATL1-6_C_GOLD"/>
</dbReference>
<name>A0A0K9Q430_ZOSMR</name>
<evidence type="ECO:0000256" key="8">
    <source>
        <dbReference type="ARBA" id="ARBA00023136"/>
    </source>
</evidence>
<comment type="similarity">
    <text evidence="3">Belongs to the patellin family.</text>
</comment>
<organism evidence="13 14">
    <name type="scientific">Zostera marina</name>
    <name type="common">Eelgrass</name>
    <dbReference type="NCBI Taxonomy" id="29655"/>
    <lineage>
        <taxon>Eukaryota</taxon>
        <taxon>Viridiplantae</taxon>
        <taxon>Streptophyta</taxon>
        <taxon>Embryophyta</taxon>
        <taxon>Tracheophyta</taxon>
        <taxon>Spermatophyta</taxon>
        <taxon>Magnoliopsida</taxon>
        <taxon>Liliopsida</taxon>
        <taxon>Zosteraceae</taxon>
        <taxon>Zostera</taxon>
    </lineage>
</organism>
<dbReference type="STRING" id="29655.A0A0K9Q430"/>
<dbReference type="PROSITE" id="PS50191">
    <property type="entry name" value="CRAL_TRIO"/>
    <property type="match status" value="1"/>
</dbReference>
<evidence type="ECO:0000256" key="9">
    <source>
        <dbReference type="ARBA" id="ARBA00023306"/>
    </source>
</evidence>
<keyword evidence="6" id="KW-0132">Cell division</keyword>
<evidence type="ECO:0000256" key="10">
    <source>
        <dbReference type="SAM" id="MobiDB-lite"/>
    </source>
</evidence>
<comment type="caution">
    <text evidence="13">The sequence shown here is derived from an EMBL/GenBank/DDBJ whole genome shotgun (WGS) entry which is preliminary data.</text>
</comment>
<dbReference type="CDD" id="cd00170">
    <property type="entry name" value="SEC14"/>
    <property type="match status" value="1"/>
</dbReference>
<dbReference type="SUPFAM" id="SSF101576">
    <property type="entry name" value="Supernatant protein factor (SPF), C-terminal domain"/>
    <property type="match status" value="1"/>
</dbReference>
<evidence type="ECO:0000256" key="1">
    <source>
        <dbReference type="ARBA" id="ARBA00004370"/>
    </source>
</evidence>
<evidence type="ECO:0000256" key="7">
    <source>
        <dbReference type="ARBA" id="ARBA00023121"/>
    </source>
</evidence>
<dbReference type="SUPFAM" id="SSF46938">
    <property type="entry name" value="CRAL/TRIO N-terminal domain"/>
    <property type="match status" value="1"/>
</dbReference>
<keyword evidence="14" id="KW-1185">Reference proteome</keyword>
<dbReference type="GO" id="GO:0016020">
    <property type="term" value="C:membrane"/>
    <property type="evidence" value="ECO:0007669"/>
    <property type="project" value="UniProtKB-SubCell"/>
</dbReference>
<dbReference type="PANTHER" id="PTHR45932:SF2">
    <property type="entry name" value="PATELLIN-4"/>
    <property type="match status" value="1"/>
</dbReference>
<dbReference type="GO" id="GO:0051301">
    <property type="term" value="P:cell division"/>
    <property type="evidence" value="ECO:0007669"/>
    <property type="project" value="UniProtKB-KW"/>
</dbReference>
<evidence type="ECO:0000256" key="6">
    <source>
        <dbReference type="ARBA" id="ARBA00022618"/>
    </source>
</evidence>
<comment type="subcellular location">
    <subcellularLocation>
        <location evidence="2">Cytoplasm</location>
    </subcellularLocation>
    <subcellularLocation>
        <location evidence="1">Membrane</location>
    </subcellularLocation>
</comment>
<evidence type="ECO:0000313" key="13">
    <source>
        <dbReference type="EMBL" id="KMZ75262.1"/>
    </source>
</evidence>
<dbReference type="InterPro" id="IPR036865">
    <property type="entry name" value="CRAL-TRIO_dom_sf"/>
</dbReference>
<dbReference type="GO" id="GO:0005737">
    <property type="term" value="C:cytoplasm"/>
    <property type="evidence" value="ECO:0007669"/>
    <property type="project" value="UniProtKB-SubCell"/>
</dbReference>
<dbReference type="InterPro" id="IPR036598">
    <property type="entry name" value="GOLD_dom_sf"/>
</dbReference>
<gene>
    <name evidence="13" type="ORF">ZOSMA_117G00810</name>
</gene>
<proteinExistence type="inferred from homology"/>
<evidence type="ECO:0000313" key="14">
    <source>
        <dbReference type="Proteomes" id="UP000036987"/>
    </source>
</evidence>
<dbReference type="GO" id="GO:0008289">
    <property type="term" value="F:lipid binding"/>
    <property type="evidence" value="ECO:0007669"/>
    <property type="project" value="UniProtKB-KW"/>
</dbReference>
<accession>A0A0K9Q430</accession>
<evidence type="ECO:0000256" key="5">
    <source>
        <dbReference type="ARBA" id="ARBA00022490"/>
    </source>
</evidence>
<dbReference type="InterPro" id="IPR011074">
    <property type="entry name" value="CRAL/TRIO_N_dom"/>
</dbReference>